<accession>A0ABN6E262</accession>
<evidence type="ECO:0000313" key="3">
    <source>
        <dbReference type="Proteomes" id="UP001319827"/>
    </source>
</evidence>
<dbReference type="InterPro" id="IPR011576">
    <property type="entry name" value="Pyridox_Oxase_N"/>
</dbReference>
<sequence length="134" mass="14757">MISERMKIFIEKVNLAFVASADLDGEPHLGAGRGLEVTGPNHLVFEAWFCRKTLNNVAQNPQVAIAVMDPESEAGYQLRGIVEKVSDVAMLNGYVPRLEEPGMPQVQSRIAVRIDKIMEFSHGAHTDNPLSKEA</sequence>
<name>A0ABN6E262_9BACT</name>
<proteinExistence type="predicted"/>
<dbReference type="EMBL" id="AP024355">
    <property type="protein sequence ID" value="BCR06445.1"/>
    <property type="molecule type" value="Genomic_DNA"/>
</dbReference>
<reference evidence="2 3" key="2">
    <citation type="journal article" date="2021" name="Int. J. Syst. Evol. Microbiol.">
        <title>Isolation and Polyphasic Characterization of Desulfuromonas versatilis sp. Nov., an Electrogenic Bacteria Capable of Versatile Metabolism Isolated from a Graphene Oxide-Reducing Enrichment Culture.</title>
        <authorList>
            <person name="Xie L."/>
            <person name="Yoshida N."/>
            <person name="Ishii S."/>
            <person name="Meng L."/>
        </authorList>
    </citation>
    <scope>NUCLEOTIDE SEQUENCE [LARGE SCALE GENOMIC DNA]</scope>
    <source>
        <strain evidence="2 3">NIT-T3</strain>
    </source>
</reference>
<feature type="domain" description="Pyridoxamine 5'-phosphate oxidase N-terminal" evidence="1">
    <location>
        <begin position="3"/>
        <end position="94"/>
    </location>
</feature>
<dbReference type="PANTHER" id="PTHR40660:SF1">
    <property type="entry name" value="5'-PHOSPHATE OXIDASE PUTATIVE DOMAIN-CONTAINING PROTEIN-RELATED"/>
    <property type="match status" value="1"/>
</dbReference>
<evidence type="ECO:0000259" key="1">
    <source>
        <dbReference type="Pfam" id="PF01243"/>
    </source>
</evidence>
<dbReference type="Proteomes" id="UP001319827">
    <property type="component" value="Chromosome"/>
</dbReference>
<keyword evidence="3" id="KW-1185">Reference proteome</keyword>
<dbReference type="SUPFAM" id="SSF50475">
    <property type="entry name" value="FMN-binding split barrel"/>
    <property type="match status" value="1"/>
</dbReference>
<dbReference type="Gene3D" id="2.30.110.10">
    <property type="entry name" value="Electron Transport, Fmn-binding Protein, Chain A"/>
    <property type="match status" value="1"/>
</dbReference>
<gene>
    <name evidence="2" type="ORF">DESUT3_35140</name>
</gene>
<protein>
    <recommendedName>
        <fullName evidence="1">Pyridoxamine 5'-phosphate oxidase N-terminal domain-containing protein</fullName>
    </recommendedName>
</protein>
<reference evidence="2 3" key="1">
    <citation type="journal article" date="2016" name="C (Basel)">
        <title>Selective Growth of and Electricity Production by Marine Exoelectrogenic Bacteria in Self-Aggregated Hydrogel of Microbially Reduced Graphene Oxide.</title>
        <authorList>
            <person name="Yoshida N."/>
            <person name="Goto Y."/>
            <person name="Miyata Y."/>
        </authorList>
    </citation>
    <scope>NUCLEOTIDE SEQUENCE [LARGE SCALE GENOMIC DNA]</scope>
    <source>
        <strain evidence="2 3">NIT-T3</strain>
    </source>
</reference>
<dbReference type="InterPro" id="IPR012349">
    <property type="entry name" value="Split_barrel_FMN-bd"/>
</dbReference>
<evidence type="ECO:0000313" key="2">
    <source>
        <dbReference type="EMBL" id="BCR06445.1"/>
    </source>
</evidence>
<dbReference type="Pfam" id="PF01243">
    <property type="entry name" value="PNPOx_N"/>
    <property type="match status" value="1"/>
</dbReference>
<dbReference type="RefSeq" id="WP_221252595.1">
    <property type="nucleotide sequence ID" value="NZ_AP024355.1"/>
</dbReference>
<dbReference type="PANTHER" id="PTHR40660">
    <property type="entry name" value="5'-PHOSPHATE OXIDASE PUTATIVE DOMAIN-CONTAINING PROTEIN-RELATED"/>
    <property type="match status" value="1"/>
</dbReference>
<organism evidence="2 3">
    <name type="scientific">Desulfuromonas versatilis</name>
    <dbReference type="NCBI Taxonomy" id="2802975"/>
    <lineage>
        <taxon>Bacteria</taxon>
        <taxon>Pseudomonadati</taxon>
        <taxon>Thermodesulfobacteriota</taxon>
        <taxon>Desulfuromonadia</taxon>
        <taxon>Desulfuromonadales</taxon>
        <taxon>Desulfuromonadaceae</taxon>
        <taxon>Desulfuromonas</taxon>
    </lineage>
</organism>